<evidence type="ECO:0008006" key="3">
    <source>
        <dbReference type="Google" id="ProtNLM"/>
    </source>
</evidence>
<dbReference type="Proteomes" id="UP000605253">
    <property type="component" value="Unassembled WGS sequence"/>
</dbReference>
<sequence>MRWFLLTLVLTGVSHNSTSLKSDEKITVGGGVACHYPPDRLNQAIIEHNTLYLTTETVYPPIQINHPKLTLIGGLADCGDWNQLRNHSQKSIITGFHQYRPVTISTADDTANSQIKLVNLRLTHGQADTGGGLHITGPARVVLKNTVIEHNIADRRGGGMVLSGPHVTLQLINSLVQKNVAKKLGGGISCEGDHRIRIEHSQQIDNNQAPLADDYLLDQGCLVKINSVD</sequence>
<dbReference type="EMBL" id="BMEO01000012">
    <property type="protein sequence ID" value="GGG00759.1"/>
    <property type="molecule type" value="Genomic_DNA"/>
</dbReference>
<dbReference type="SUPFAM" id="SSF51126">
    <property type="entry name" value="Pectin lyase-like"/>
    <property type="match status" value="1"/>
</dbReference>
<reference evidence="1" key="1">
    <citation type="journal article" date="2014" name="Int. J. Syst. Evol. Microbiol.">
        <title>Complete genome sequence of Corynebacterium casei LMG S-19264T (=DSM 44701T), isolated from a smear-ripened cheese.</title>
        <authorList>
            <consortium name="US DOE Joint Genome Institute (JGI-PGF)"/>
            <person name="Walter F."/>
            <person name="Albersmeier A."/>
            <person name="Kalinowski J."/>
            <person name="Ruckert C."/>
        </authorList>
    </citation>
    <scope>NUCLEOTIDE SEQUENCE</scope>
    <source>
        <strain evidence="1">CGMCC 1.12181</strain>
    </source>
</reference>
<proteinExistence type="predicted"/>
<evidence type="ECO:0000313" key="1">
    <source>
        <dbReference type="EMBL" id="GGG00759.1"/>
    </source>
</evidence>
<keyword evidence="2" id="KW-1185">Reference proteome</keyword>
<organism evidence="1 2">
    <name type="scientific">Marinicella pacifica</name>
    <dbReference type="NCBI Taxonomy" id="1171543"/>
    <lineage>
        <taxon>Bacteria</taxon>
        <taxon>Pseudomonadati</taxon>
        <taxon>Pseudomonadota</taxon>
        <taxon>Gammaproteobacteria</taxon>
        <taxon>Lysobacterales</taxon>
        <taxon>Marinicellaceae</taxon>
        <taxon>Marinicella</taxon>
    </lineage>
</organism>
<dbReference type="AlphaFoldDB" id="A0A917CXS1"/>
<dbReference type="InterPro" id="IPR011050">
    <property type="entry name" value="Pectin_lyase_fold/virulence"/>
</dbReference>
<protein>
    <recommendedName>
        <fullName evidence="3">Parallel beta helix pectate lyase-like protein</fullName>
    </recommendedName>
</protein>
<comment type="caution">
    <text evidence="1">The sequence shown here is derived from an EMBL/GenBank/DDBJ whole genome shotgun (WGS) entry which is preliminary data.</text>
</comment>
<evidence type="ECO:0000313" key="2">
    <source>
        <dbReference type="Proteomes" id="UP000605253"/>
    </source>
</evidence>
<accession>A0A917CXS1</accession>
<reference evidence="1" key="2">
    <citation type="submission" date="2020-09" db="EMBL/GenBank/DDBJ databases">
        <authorList>
            <person name="Sun Q."/>
            <person name="Zhou Y."/>
        </authorList>
    </citation>
    <scope>NUCLEOTIDE SEQUENCE</scope>
    <source>
        <strain evidence="1">CGMCC 1.12181</strain>
    </source>
</reference>
<dbReference type="RefSeq" id="WP_188365852.1">
    <property type="nucleotide sequence ID" value="NZ_BAABJF010000009.1"/>
</dbReference>
<gene>
    <name evidence="1" type="ORF">GCM10011365_22520</name>
</gene>
<name>A0A917CXS1_9GAMM</name>